<evidence type="ECO:0000313" key="2">
    <source>
        <dbReference type="Proteomes" id="UP000828048"/>
    </source>
</evidence>
<gene>
    <name evidence="1" type="ORF">Vadar_016389</name>
</gene>
<proteinExistence type="predicted"/>
<reference evidence="1 2" key="1">
    <citation type="journal article" date="2021" name="Hortic Res">
        <title>High-quality reference genome and annotation aids understanding of berry development for evergreen blueberry (Vaccinium darrowii).</title>
        <authorList>
            <person name="Yu J."/>
            <person name="Hulse-Kemp A.M."/>
            <person name="Babiker E."/>
            <person name="Staton M."/>
        </authorList>
    </citation>
    <scope>NUCLEOTIDE SEQUENCE [LARGE SCALE GENOMIC DNA]</scope>
    <source>
        <strain evidence="2">cv. NJ 8807/NJ 8810</strain>
        <tissue evidence="1">Young leaf</tissue>
    </source>
</reference>
<name>A0ACB7XR18_9ERIC</name>
<dbReference type="EMBL" id="CM037151">
    <property type="protein sequence ID" value="KAH7843416.1"/>
    <property type="molecule type" value="Genomic_DNA"/>
</dbReference>
<dbReference type="Proteomes" id="UP000828048">
    <property type="component" value="Chromosome 1"/>
</dbReference>
<keyword evidence="2" id="KW-1185">Reference proteome</keyword>
<protein>
    <submittedName>
        <fullName evidence="1">Uncharacterized protein</fullName>
    </submittedName>
</protein>
<evidence type="ECO:0000313" key="1">
    <source>
        <dbReference type="EMBL" id="KAH7843416.1"/>
    </source>
</evidence>
<comment type="caution">
    <text evidence="1">The sequence shown here is derived from an EMBL/GenBank/DDBJ whole genome shotgun (WGS) entry which is preliminary data.</text>
</comment>
<organism evidence="1 2">
    <name type="scientific">Vaccinium darrowii</name>
    <dbReference type="NCBI Taxonomy" id="229202"/>
    <lineage>
        <taxon>Eukaryota</taxon>
        <taxon>Viridiplantae</taxon>
        <taxon>Streptophyta</taxon>
        <taxon>Embryophyta</taxon>
        <taxon>Tracheophyta</taxon>
        <taxon>Spermatophyta</taxon>
        <taxon>Magnoliopsida</taxon>
        <taxon>eudicotyledons</taxon>
        <taxon>Gunneridae</taxon>
        <taxon>Pentapetalae</taxon>
        <taxon>asterids</taxon>
        <taxon>Ericales</taxon>
        <taxon>Ericaceae</taxon>
        <taxon>Vaccinioideae</taxon>
        <taxon>Vaccinieae</taxon>
        <taxon>Vaccinium</taxon>
    </lineage>
</organism>
<accession>A0ACB7XR18</accession>
<sequence>MAGNSSYGSLKYSGDHRCRLSFKYNSSSAFLEWVLEKEGEAVESSNVEEKKDLEPINECKYDSKVADVPDAQLNISIDSNVSSSEIGSSTRVIEKVSDSYVERLETQGQGGNALIDMAIISEEHASIDTGFNKRNIDVDIQDVFSANETLNEVCEPNQNEVAELGRSKWNGNIGNFGIVFRAETPLGNFGRPSFTVQLNGGTKF</sequence>